<name>A0A4Y2L7L6_ARAVE</name>
<accession>A0A4Y2L7L6</accession>
<evidence type="ECO:0000313" key="5">
    <source>
        <dbReference type="Proteomes" id="UP000499080"/>
    </source>
</evidence>
<dbReference type="Proteomes" id="UP000499080">
    <property type="component" value="Unassembled WGS sequence"/>
</dbReference>
<evidence type="ECO:0000313" key="3">
    <source>
        <dbReference type="EMBL" id="GBN09844.1"/>
    </source>
</evidence>
<dbReference type="EMBL" id="BGPR01117392">
    <property type="protein sequence ID" value="GBN09823.1"/>
    <property type="molecule type" value="Genomic_DNA"/>
</dbReference>
<keyword evidence="5" id="KW-1185">Reference proteome</keyword>
<comment type="caution">
    <text evidence="2">The sequence shown here is derived from an EMBL/GenBank/DDBJ whole genome shotgun (WGS) entry which is preliminary data.</text>
</comment>
<organism evidence="2 5">
    <name type="scientific">Araneus ventricosus</name>
    <name type="common">Orbweaver spider</name>
    <name type="synonym">Epeira ventricosa</name>
    <dbReference type="NCBI Taxonomy" id="182803"/>
    <lineage>
        <taxon>Eukaryota</taxon>
        <taxon>Metazoa</taxon>
        <taxon>Ecdysozoa</taxon>
        <taxon>Arthropoda</taxon>
        <taxon>Chelicerata</taxon>
        <taxon>Arachnida</taxon>
        <taxon>Araneae</taxon>
        <taxon>Araneomorphae</taxon>
        <taxon>Entelegynae</taxon>
        <taxon>Araneoidea</taxon>
        <taxon>Araneidae</taxon>
        <taxon>Araneus</taxon>
    </lineage>
</organism>
<dbReference type="AlphaFoldDB" id="A0A4Y2L7L6"/>
<dbReference type="EMBL" id="BGPR01117399">
    <property type="protein sequence ID" value="GBN09844.1"/>
    <property type="molecule type" value="Genomic_DNA"/>
</dbReference>
<gene>
    <name evidence="2" type="ORF">AVEN_10992_1</name>
    <name evidence="3" type="ORF">AVEN_130994_1</name>
    <name evidence="4" type="ORF">AVEN_182910_1</name>
    <name evidence="1" type="ORF">AVEN_262027_1</name>
</gene>
<evidence type="ECO:0000313" key="4">
    <source>
        <dbReference type="EMBL" id="GBN09857.1"/>
    </source>
</evidence>
<evidence type="ECO:0000313" key="1">
    <source>
        <dbReference type="EMBL" id="GBN09808.1"/>
    </source>
</evidence>
<protein>
    <submittedName>
        <fullName evidence="2">Uncharacterized protein</fullName>
    </submittedName>
</protein>
<dbReference type="EMBL" id="BGPR01117403">
    <property type="protein sequence ID" value="GBN09857.1"/>
    <property type="molecule type" value="Genomic_DNA"/>
</dbReference>
<sequence>MVRTSNSCCETGCLHVLSKCKALFPWSVDSVFLARSSPYLSSGDSKESLLHDLWATRTFPRNVEKCSDIKESKFETSVQVLRAIVDCVCVMRTLWMVKFRSAINP</sequence>
<dbReference type="EMBL" id="BGPR01117389">
    <property type="protein sequence ID" value="GBN09808.1"/>
    <property type="molecule type" value="Genomic_DNA"/>
</dbReference>
<evidence type="ECO:0000313" key="2">
    <source>
        <dbReference type="EMBL" id="GBN09823.1"/>
    </source>
</evidence>
<reference evidence="2 5" key="1">
    <citation type="journal article" date="2019" name="Sci. Rep.">
        <title>Orb-weaving spider Araneus ventricosus genome elucidates the spidroin gene catalogue.</title>
        <authorList>
            <person name="Kono N."/>
            <person name="Nakamura H."/>
            <person name="Ohtoshi R."/>
            <person name="Moran D.A.P."/>
            <person name="Shinohara A."/>
            <person name="Yoshida Y."/>
            <person name="Fujiwara M."/>
            <person name="Mori M."/>
            <person name="Tomita M."/>
            <person name="Arakawa K."/>
        </authorList>
    </citation>
    <scope>NUCLEOTIDE SEQUENCE [LARGE SCALE GENOMIC DNA]</scope>
</reference>
<proteinExistence type="predicted"/>